<organism evidence="2 3">
    <name type="scientific">Streptomyces mordarskii</name>
    <dbReference type="NCBI Taxonomy" id="1226758"/>
    <lineage>
        <taxon>Bacteria</taxon>
        <taxon>Bacillati</taxon>
        <taxon>Actinomycetota</taxon>
        <taxon>Actinomycetes</taxon>
        <taxon>Kitasatosporales</taxon>
        <taxon>Streptomycetaceae</taxon>
        <taxon>Streptomyces</taxon>
    </lineage>
</organism>
<keyword evidence="1" id="KW-0175">Coiled coil</keyword>
<reference evidence="2 3" key="1">
    <citation type="journal article" date="2019" name="Int. J. Syst. Evol. Microbiol.">
        <title>The Global Catalogue of Microorganisms (GCM) 10K type strain sequencing project: providing services to taxonomists for standard genome sequencing and annotation.</title>
        <authorList>
            <consortium name="The Broad Institute Genomics Platform"/>
            <consortium name="The Broad Institute Genome Sequencing Center for Infectious Disease"/>
            <person name="Wu L."/>
            <person name="Ma J."/>
        </authorList>
    </citation>
    <scope>NUCLEOTIDE SEQUENCE [LARGE SCALE GENOMIC DNA]</scope>
    <source>
        <strain evidence="2 3">JCM 5052</strain>
    </source>
</reference>
<feature type="coiled-coil region" evidence="1">
    <location>
        <begin position="27"/>
        <end position="79"/>
    </location>
</feature>
<comment type="caution">
    <text evidence="2">The sequence shown here is derived from an EMBL/GenBank/DDBJ whole genome shotgun (WGS) entry which is preliminary data.</text>
</comment>
<sequence length="88" mass="9672">MVGALNSLTADADTLERILEDTVFSSRAHLEVQRQQAERKLTQTRQANLNLAEELTAAAVALRLRISEAEAELARISRRRRGCLGLGG</sequence>
<name>A0ABN1EF15_9ACTN</name>
<dbReference type="RefSeq" id="WP_086707983.1">
    <property type="nucleotide sequence ID" value="NZ_BAAABZ010000080.1"/>
</dbReference>
<gene>
    <name evidence="2" type="ORF">GCM10010390_79570</name>
</gene>
<evidence type="ECO:0000313" key="2">
    <source>
        <dbReference type="EMBL" id="GAA0565197.1"/>
    </source>
</evidence>
<keyword evidence="3" id="KW-1185">Reference proteome</keyword>
<evidence type="ECO:0000313" key="3">
    <source>
        <dbReference type="Proteomes" id="UP001501576"/>
    </source>
</evidence>
<dbReference type="Proteomes" id="UP001501576">
    <property type="component" value="Unassembled WGS sequence"/>
</dbReference>
<proteinExistence type="predicted"/>
<evidence type="ECO:0000256" key="1">
    <source>
        <dbReference type="SAM" id="Coils"/>
    </source>
</evidence>
<accession>A0ABN1EF15</accession>
<dbReference type="EMBL" id="BAAABZ010000080">
    <property type="protein sequence ID" value="GAA0565197.1"/>
    <property type="molecule type" value="Genomic_DNA"/>
</dbReference>
<protein>
    <submittedName>
        <fullName evidence="2">Uncharacterized protein</fullName>
    </submittedName>
</protein>